<dbReference type="Gene3D" id="2.30.30.30">
    <property type="match status" value="1"/>
</dbReference>
<dbReference type="AlphaFoldDB" id="A0A4Y7JSM2"/>
<feature type="domain" description="Spt5 KOW" evidence="10">
    <location>
        <begin position="274"/>
        <end position="322"/>
    </location>
</feature>
<dbReference type="Gramene" id="RZC63060">
    <property type="protein sequence ID" value="RZC63060"/>
    <property type="gene ID" value="C5167_024830"/>
</dbReference>
<feature type="transmembrane region" description="Helical" evidence="8">
    <location>
        <begin position="1021"/>
        <end position="1041"/>
    </location>
</feature>
<keyword evidence="5 7" id="KW-0040">ANK repeat</keyword>
<feature type="domain" description="PGG" evidence="9">
    <location>
        <begin position="896"/>
        <end position="963"/>
    </location>
</feature>
<dbReference type="SUPFAM" id="SSF48403">
    <property type="entry name" value="Ankyrin repeat"/>
    <property type="match status" value="1"/>
</dbReference>
<feature type="transmembrane region" description="Helical" evidence="8">
    <location>
        <begin position="982"/>
        <end position="1000"/>
    </location>
</feature>
<dbReference type="PANTHER" id="PTHR24186:SF37">
    <property type="entry name" value="PGG DOMAIN-CONTAINING PROTEIN"/>
    <property type="match status" value="1"/>
</dbReference>
<dbReference type="EMBL" id="CM010719">
    <property type="protein sequence ID" value="RZC63060.1"/>
    <property type="molecule type" value="Genomic_DNA"/>
</dbReference>
<dbReference type="SMART" id="SM00248">
    <property type="entry name" value="ANK"/>
    <property type="match status" value="6"/>
</dbReference>
<dbReference type="Pfam" id="PF12796">
    <property type="entry name" value="Ank_2"/>
    <property type="match status" value="2"/>
</dbReference>
<dbReference type="InterPro" id="IPR014722">
    <property type="entry name" value="Rib_uL2_dom2"/>
</dbReference>
<dbReference type="PROSITE" id="PS50088">
    <property type="entry name" value="ANK_REPEAT"/>
    <property type="match status" value="3"/>
</dbReference>
<evidence type="ECO:0000259" key="9">
    <source>
        <dbReference type="Pfam" id="PF13962"/>
    </source>
</evidence>
<dbReference type="InterPro" id="IPR041975">
    <property type="entry name" value="KOW_Spt5_2"/>
</dbReference>
<keyword evidence="12" id="KW-1185">Reference proteome</keyword>
<organism evidence="11 12">
    <name type="scientific">Papaver somniferum</name>
    <name type="common">Opium poppy</name>
    <dbReference type="NCBI Taxonomy" id="3469"/>
    <lineage>
        <taxon>Eukaryota</taxon>
        <taxon>Viridiplantae</taxon>
        <taxon>Streptophyta</taxon>
        <taxon>Embryophyta</taxon>
        <taxon>Tracheophyta</taxon>
        <taxon>Spermatophyta</taxon>
        <taxon>Magnoliopsida</taxon>
        <taxon>Ranunculales</taxon>
        <taxon>Papaveraceae</taxon>
        <taxon>Papaveroideae</taxon>
        <taxon>Papaver</taxon>
    </lineage>
</organism>
<dbReference type="Gene3D" id="1.25.40.20">
    <property type="entry name" value="Ankyrin repeat-containing domain"/>
    <property type="match status" value="1"/>
</dbReference>
<gene>
    <name evidence="11" type="ORF">C5167_024830</name>
</gene>
<evidence type="ECO:0000259" key="10">
    <source>
        <dbReference type="Pfam" id="PF23284"/>
    </source>
</evidence>
<evidence type="ECO:0000256" key="5">
    <source>
        <dbReference type="ARBA" id="ARBA00023043"/>
    </source>
</evidence>
<evidence type="ECO:0000256" key="8">
    <source>
        <dbReference type="SAM" id="Phobius"/>
    </source>
</evidence>
<feature type="domain" description="PGG" evidence="9">
    <location>
        <begin position="750"/>
        <end position="794"/>
    </location>
</feature>
<dbReference type="PANTHER" id="PTHR24186">
    <property type="entry name" value="PROTEIN PHOSPHATASE 1 REGULATORY SUBUNIT"/>
    <property type="match status" value="1"/>
</dbReference>
<evidence type="ECO:0000313" key="12">
    <source>
        <dbReference type="Proteomes" id="UP000316621"/>
    </source>
</evidence>
<evidence type="ECO:0000256" key="3">
    <source>
        <dbReference type="ARBA" id="ARBA00022737"/>
    </source>
</evidence>
<dbReference type="Proteomes" id="UP000316621">
    <property type="component" value="Chromosome 5"/>
</dbReference>
<evidence type="ECO:0000256" key="1">
    <source>
        <dbReference type="ARBA" id="ARBA00004141"/>
    </source>
</evidence>
<dbReference type="GO" id="GO:0005886">
    <property type="term" value="C:plasma membrane"/>
    <property type="evidence" value="ECO:0007669"/>
    <property type="project" value="TreeGrafter"/>
</dbReference>
<feature type="transmembrane region" description="Helical" evidence="8">
    <location>
        <begin position="917"/>
        <end position="936"/>
    </location>
</feature>
<dbReference type="Pfam" id="PF13962">
    <property type="entry name" value="PGG"/>
    <property type="match status" value="2"/>
</dbReference>
<protein>
    <submittedName>
        <fullName evidence="11">Uncharacterized protein</fullName>
    </submittedName>
</protein>
<feature type="repeat" description="ANK" evidence="7">
    <location>
        <begin position="585"/>
        <end position="606"/>
    </location>
</feature>
<reference evidence="11 12" key="1">
    <citation type="journal article" date="2018" name="Science">
        <title>The opium poppy genome and morphinan production.</title>
        <authorList>
            <person name="Guo L."/>
            <person name="Winzer T."/>
            <person name="Yang X."/>
            <person name="Li Y."/>
            <person name="Ning Z."/>
            <person name="He Z."/>
            <person name="Teodor R."/>
            <person name="Lu Y."/>
            <person name="Bowser T.A."/>
            <person name="Graham I.A."/>
            <person name="Ye K."/>
        </authorList>
    </citation>
    <scope>NUCLEOTIDE SEQUENCE [LARGE SCALE GENOMIC DNA]</scope>
    <source>
        <strain evidence="12">cv. HN1</strain>
        <tissue evidence="11">Leaves</tissue>
    </source>
</reference>
<dbReference type="InterPro" id="IPR002110">
    <property type="entry name" value="Ankyrin_rpt"/>
</dbReference>
<keyword evidence="6 8" id="KW-0472">Membrane</keyword>
<evidence type="ECO:0000313" key="11">
    <source>
        <dbReference type="EMBL" id="RZC63060.1"/>
    </source>
</evidence>
<dbReference type="Pfam" id="PF00023">
    <property type="entry name" value="Ank"/>
    <property type="match status" value="1"/>
</dbReference>
<dbReference type="Pfam" id="PF23284">
    <property type="entry name" value="KOW2_Spt5"/>
    <property type="match status" value="1"/>
</dbReference>
<evidence type="ECO:0000256" key="2">
    <source>
        <dbReference type="ARBA" id="ARBA00022692"/>
    </source>
</evidence>
<feature type="transmembrane region" description="Helical" evidence="8">
    <location>
        <begin position="943"/>
        <end position="962"/>
    </location>
</feature>
<proteinExistence type="predicted"/>
<dbReference type="PROSITE" id="PS50297">
    <property type="entry name" value="ANK_REP_REGION"/>
    <property type="match status" value="3"/>
</dbReference>
<dbReference type="Gene3D" id="2.40.50.140">
    <property type="entry name" value="Nucleic acid-binding proteins"/>
    <property type="match status" value="1"/>
</dbReference>
<keyword evidence="2 8" id="KW-0812">Transmembrane</keyword>
<comment type="subcellular location">
    <subcellularLocation>
        <location evidence="1">Membrane</location>
        <topology evidence="1">Multi-pass membrane protein</topology>
    </subcellularLocation>
</comment>
<feature type="repeat" description="ANK" evidence="7">
    <location>
        <begin position="551"/>
        <end position="583"/>
    </location>
</feature>
<evidence type="ECO:0000256" key="4">
    <source>
        <dbReference type="ARBA" id="ARBA00022989"/>
    </source>
</evidence>
<keyword evidence="3" id="KW-0677">Repeat</keyword>
<accession>A0A4Y7JSM2</accession>
<dbReference type="InterPro" id="IPR026961">
    <property type="entry name" value="PGG_dom"/>
</dbReference>
<name>A0A4Y7JSM2_PAPSO</name>
<feature type="repeat" description="ANK" evidence="7">
    <location>
        <begin position="666"/>
        <end position="689"/>
    </location>
</feature>
<dbReference type="InterPro" id="IPR036770">
    <property type="entry name" value="Ankyrin_rpt-contain_sf"/>
</dbReference>
<evidence type="ECO:0000256" key="7">
    <source>
        <dbReference type="PROSITE-ProRule" id="PRU00023"/>
    </source>
</evidence>
<sequence>MKTPNINQKAQRVTSIEKYCRKSCRMFNDFMEIRDNLHRSRKDYEYADANRDRMRDILNNPRNFSEDEKITTLLSFHKDTCANIMLRLYPSTRDEYEYRDAFEDLEILKTRVSMSGYLNSSDAAALPEDIKNWMLQKLECNGYSYHVCDDDEECLEGLKSGISGIIVHLQRLGVDTSKYQDSDDGYQYLNFQPSRATIDEYMLLEEEITRTQDDLSQRSEDAHPFDQYLKSVKRNVETLVNGRGAPLDRVTFRHPFRYKHQKELFLAAEGITLGDSIIVLKGDLINLSGWVEKVEEGNLNMKPNRKDLHTTIVVHEKYVCKYFKLEDHVKVVYDTDRPVVAVVKLRDINYKIDQKRYTASDRYRNTVSGKDVVKILMGRMRDQGGEMPLHIGWLWKFQRSSSNHEDLAPHEHDEESKIPFMMSSDGVKRRKVFHRMCISAFNLGNSRDAMIRRPEIGMHEDYGVHINQLITYTERKAMEKIYLAARKGDVKSLAIILDANPNLRLHDATFTSFRRTPLHVAAMLGHVKFAEEILRLTLNDEQHPADVKDSQGFTALHLASVRGNVDMVRLLLNARVDTCTVPDQDGRTPLHLAAMRNNVEVMEMLLLRKPDAIYQVLMDRRETILHLCVKHHTFKALKSLVEYLSHSPSDTTTNPNATSVNSKDIDGNTILHLAAKTKQLKVMDYLLEHDYIGVEINALNKANLRALQMLAQNEMDDIQMLAKSEMVELEISCLGYFCERVDRKTSSDNQWMHERVNMLMVVAVLIAGIAFQATVSPPGGVFQEDSEVDSSIDPVLFTYYLNSVIGTTMSDHFSSYLQNLLEQTTATSNFTTGKNNSAHFVKALSDITLNDDSYSYTSPTAPGIVLDEDKWRKIFSDYNRSIGGDASFSPYLIRYAGTPILAYTNPVSYQVYLSSNALALLLSLSIILLVTTMLILDQPVPHVRFLASLMAISIGCIIIGYMSLYKTMTPPFFRNNVRYTPFGLYAEAWFIGLFGIFTYTELFNKSRKSFTIRTRRSTSHTLQYVTSMWIFILITLIFRWVD</sequence>
<keyword evidence="4 8" id="KW-1133">Transmembrane helix</keyword>
<dbReference type="InterPro" id="IPR012340">
    <property type="entry name" value="NA-bd_OB-fold"/>
</dbReference>
<evidence type="ECO:0000256" key="6">
    <source>
        <dbReference type="ARBA" id="ARBA00023136"/>
    </source>
</evidence>